<dbReference type="EMBL" id="CP059572">
    <property type="protein sequence ID" value="QXJ21260.1"/>
    <property type="molecule type" value="Genomic_DNA"/>
</dbReference>
<dbReference type="SMART" id="SM00327">
    <property type="entry name" value="VWA"/>
    <property type="match status" value="1"/>
</dbReference>
<dbReference type="InterPro" id="IPR036465">
    <property type="entry name" value="vWFA_dom_sf"/>
</dbReference>
<dbReference type="RefSeq" id="WP_273700026.1">
    <property type="nucleotide sequence ID" value="NZ_CP059572.1"/>
</dbReference>
<dbReference type="Gene3D" id="3.40.50.410">
    <property type="entry name" value="von Willebrand factor, type A domain"/>
    <property type="match status" value="1"/>
</dbReference>
<organism evidence="2 3">
    <name type="scientific">Actinomadura graeca</name>
    <dbReference type="NCBI Taxonomy" id="2750812"/>
    <lineage>
        <taxon>Bacteria</taxon>
        <taxon>Bacillati</taxon>
        <taxon>Actinomycetota</taxon>
        <taxon>Actinomycetes</taxon>
        <taxon>Streptosporangiales</taxon>
        <taxon>Thermomonosporaceae</taxon>
        <taxon>Actinomadura</taxon>
    </lineage>
</organism>
<keyword evidence="3" id="KW-1185">Reference proteome</keyword>
<evidence type="ECO:0000259" key="1">
    <source>
        <dbReference type="PROSITE" id="PS50234"/>
    </source>
</evidence>
<dbReference type="PROSITE" id="PS50234">
    <property type="entry name" value="VWFA"/>
    <property type="match status" value="1"/>
</dbReference>
<dbReference type="Proteomes" id="UP001049518">
    <property type="component" value="Chromosome"/>
</dbReference>
<feature type="domain" description="VWFA" evidence="1">
    <location>
        <begin position="262"/>
        <end position="481"/>
    </location>
</feature>
<sequence>MSTPKIAPTGLGSPIYTVTDSRGLVADLLLDVTTGAPPLVGLRYPAGAAVTVTLESPALPAPHTLPSDPVGYSKPLGNRRVGADSALDGTDRVLTLTIQALSGNQREAWTVRATAAAPAARWQLSQGDNDPVQPTVTRIMCDPVAAFTLSAPSLTGGVVREGDPVQLTAASALGTPAEPTVVGAPVPAVAYRWGKTGGVAVTDFPQACSNGTTAVFTAPGVYRPHTMEITGRVWFETGCAGPVGFLSASSAAQLTVQARPRHLALVLDRSGSMSGARWDNAVTAARILGHLYAAMRTSVNPADRLGELVFEDTSCGWRPTVPGAPRPAPDPLIGPVLVLTDVPTAGGAVCGVDYGRPGACTPIGDGLVRAIDELGTLGTAGDPRFTIVLLTDGHENSGTVAVDPSTAAPGVLNFAIERQAGARQAVDSRLSLYTIGLGPTVQEDVLDRLAVPLGYRHVVQVSQVADAMAQMVCSSQAAQRVPAEPQIPGDPVRLVRVDPRVERLAVAVLWDGTGSIELSYRLQGQPAAPFQPVAVPVAACPAHAFAAVDMTALLGVPEEQVPATEWRILRRDAAGGPRPLPDGDLLFFVDLYVRADVVFDRDGYSTGDPMVLTARVRAGDDLVTGARVTVELVRPGESLGTFLSERGAHYRPPPTAPPDPPAPKALMIGELLRRADLPGLPQATPAGVFEDGTDELRDTGDGDYTNRYLDADQEGSFTWRFTISGTLPDGSVFSRVQTVSTWVGIRPDPRRSEIRTAVADGATAITVIPRDRKGEYLGPFRPGDVVFRSDSCPFDEEEPEPTPEGVHFPCRGGGTVLSRYDGGYTRVVRCPDKAGGTVTVTVCGVRIRSVRVGGRGVTA</sequence>
<gene>
    <name evidence="2" type="ORF">AGRA3207_002097</name>
</gene>
<proteinExistence type="predicted"/>
<evidence type="ECO:0000313" key="2">
    <source>
        <dbReference type="EMBL" id="QXJ21260.1"/>
    </source>
</evidence>
<dbReference type="InterPro" id="IPR002035">
    <property type="entry name" value="VWF_A"/>
</dbReference>
<evidence type="ECO:0000313" key="3">
    <source>
        <dbReference type="Proteomes" id="UP001049518"/>
    </source>
</evidence>
<reference evidence="2" key="1">
    <citation type="submission" date="2020-07" db="EMBL/GenBank/DDBJ databases">
        <authorList>
            <person name="Tarantini F.S."/>
            <person name="Hong K.W."/>
            <person name="Chan K.G."/>
        </authorList>
    </citation>
    <scope>NUCLEOTIDE SEQUENCE</scope>
    <source>
        <strain evidence="2">32-07</strain>
    </source>
</reference>
<dbReference type="CDD" id="cd00198">
    <property type="entry name" value="vWFA"/>
    <property type="match status" value="1"/>
</dbReference>
<dbReference type="SUPFAM" id="SSF53300">
    <property type="entry name" value="vWA-like"/>
    <property type="match status" value="1"/>
</dbReference>
<name>A0ABX8QR40_9ACTN</name>
<accession>A0ABX8QR40</accession>
<protein>
    <submittedName>
        <fullName evidence="2">VWA domain-containing protein</fullName>
    </submittedName>
</protein>